<keyword evidence="3" id="KW-1185">Reference proteome</keyword>
<dbReference type="Proteomes" id="UP001558713">
    <property type="component" value="Unassembled WGS sequence"/>
</dbReference>
<feature type="domain" description="DUF1985" evidence="1">
    <location>
        <begin position="90"/>
        <end position="202"/>
    </location>
</feature>
<comment type="caution">
    <text evidence="2">The sequence shown here is derived from an EMBL/GenBank/DDBJ whole genome shotgun (WGS) entry which is preliminary data.</text>
</comment>
<protein>
    <recommendedName>
        <fullName evidence="1">DUF1985 domain-containing protein</fullName>
    </recommendedName>
</protein>
<proteinExistence type="predicted"/>
<dbReference type="Pfam" id="PF09331">
    <property type="entry name" value="DUF1985"/>
    <property type="match status" value="1"/>
</dbReference>
<organism evidence="2 3">
    <name type="scientific">Cardamine amara subsp. amara</name>
    <dbReference type="NCBI Taxonomy" id="228776"/>
    <lineage>
        <taxon>Eukaryota</taxon>
        <taxon>Viridiplantae</taxon>
        <taxon>Streptophyta</taxon>
        <taxon>Embryophyta</taxon>
        <taxon>Tracheophyta</taxon>
        <taxon>Spermatophyta</taxon>
        <taxon>Magnoliopsida</taxon>
        <taxon>eudicotyledons</taxon>
        <taxon>Gunneridae</taxon>
        <taxon>Pentapetalae</taxon>
        <taxon>rosids</taxon>
        <taxon>malvids</taxon>
        <taxon>Brassicales</taxon>
        <taxon>Brassicaceae</taxon>
        <taxon>Cardamineae</taxon>
        <taxon>Cardamine</taxon>
    </lineage>
</organism>
<dbReference type="PANTHER" id="PTHR48449:SF1">
    <property type="entry name" value="DUF1985 DOMAIN-CONTAINING PROTEIN"/>
    <property type="match status" value="1"/>
</dbReference>
<dbReference type="InterPro" id="IPR015410">
    <property type="entry name" value="DUF1985"/>
</dbReference>
<dbReference type="EMBL" id="JBANAX010000671">
    <property type="protein sequence ID" value="KAL1198211.1"/>
    <property type="molecule type" value="Genomic_DNA"/>
</dbReference>
<dbReference type="PANTHER" id="PTHR48449">
    <property type="entry name" value="DUF1985 DOMAIN-CONTAINING PROTEIN"/>
    <property type="match status" value="1"/>
</dbReference>
<gene>
    <name evidence="2" type="ORF">V5N11_002520</name>
</gene>
<sequence>MNLSQNTPRQITLPELKERENIKVEQVNNYSNFDYVKLVEEALGAPLFSRLKNTFLGPIIDAASRSSDGSDFSGKAVYLIMSRYIKTEPRNDELWFHFGGQPMRFSLREYFLVTGLPCAVSREEEDGCNGPFIDTSGDNHKCADLLDWIKSQPDDAEDCKLRLGMLLILESVFLIKYSVKNCTFANTNLNRARDSMMVYAWEGTVSRF</sequence>
<evidence type="ECO:0000313" key="2">
    <source>
        <dbReference type="EMBL" id="KAL1198211.1"/>
    </source>
</evidence>
<reference evidence="2 3" key="1">
    <citation type="submission" date="2024-04" db="EMBL/GenBank/DDBJ databases">
        <title>Genome assembly C_amara_ONT_v2.</title>
        <authorList>
            <person name="Yant L."/>
            <person name="Moore C."/>
            <person name="Slenker M."/>
        </authorList>
    </citation>
    <scope>NUCLEOTIDE SEQUENCE [LARGE SCALE GENOMIC DNA]</scope>
    <source>
        <tissue evidence="2">Leaf</tissue>
    </source>
</reference>
<accession>A0ABD1AHB8</accession>
<name>A0ABD1AHB8_CARAN</name>
<evidence type="ECO:0000313" key="3">
    <source>
        <dbReference type="Proteomes" id="UP001558713"/>
    </source>
</evidence>
<evidence type="ECO:0000259" key="1">
    <source>
        <dbReference type="Pfam" id="PF09331"/>
    </source>
</evidence>
<dbReference type="AlphaFoldDB" id="A0ABD1AHB8"/>